<dbReference type="AlphaFoldDB" id="A0A0C2X112"/>
<dbReference type="EMBL" id="KN818271">
    <property type="protein sequence ID" value="KIL62383.1"/>
    <property type="molecule type" value="Genomic_DNA"/>
</dbReference>
<protein>
    <submittedName>
        <fullName evidence="1">Uncharacterized protein</fullName>
    </submittedName>
</protein>
<proteinExistence type="predicted"/>
<dbReference type="InParanoid" id="A0A0C2X112"/>
<keyword evidence="2" id="KW-1185">Reference proteome</keyword>
<accession>A0A0C2X112</accession>
<name>A0A0C2X112_AMAMK</name>
<evidence type="ECO:0000313" key="2">
    <source>
        <dbReference type="Proteomes" id="UP000054549"/>
    </source>
</evidence>
<reference evidence="1 2" key="1">
    <citation type="submission" date="2014-04" db="EMBL/GenBank/DDBJ databases">
        <title>Evolutionary Origins and Diversification of the Mycorrhizal Mutualists.</title>
        <authorList>
            <consortium name="DOE Joint Genome Institute"/>
            <consortium name="Mycorrhizal Genomics Consortium"/>
            <person name="Kohler A."/>
            <person name="Kuo A."/>
            <person name="Nagy L.G."/>
            <person name="Floudas D."/>
            <person name="Copeland A."/>
            <person name="Barry K.W."/>
            <person name="Cichocki N."/>
            <person name="Veneault-Fourrey C."/>
            <person name="LaButti K."/>
            <person name="Lindquist E.A."/>
            <person name="Lipzen A."/>
            <person name="Lundell T."/>
            <person name="Morin E."/>
            <person name="Murat C."/>
            <person name="Riley R."/>
            <person name="Ohm R."/>
            <person name="Sun H."/>
            <person name="Tunlid A."/>
            <person name="Henrissat B."/>
            <person name="Grigoriev I.V."/>
            <person name="Hibbett D.S."/>
            <person name="Martin F."/>
        </authorList>
    </citation>
    <scope>NUCLEOTIDE SEQUENCE [LARGE SCALE GENOMIC DNA]</scope>
    <source>
        <strain evidence="1 2">Koide BX008</strain>
    </source>
</reference>
<evidence type="ECO:0000313" key="1">
    <source>
        <dbReference type="EMBL" id="KIL62383.1"/>
    </source>
</evidence>
<dbReference type="HOGENOM" id="CLU_2637580_0_0_1"/>
<dbReference type="Proteomes" id="UP000054549">
    <property type="component" value="Unassembled WGS sequence"/>
</dbReference>
<organism evidence="1 2">
    <name type="scientific">Amanita muscaria (strain Koide BX008)</name>
    <dbReference type="NCBI Taxonomy" id="946122"/>
    <lineage>
        <taxon>Eukaryota</taxon>
        <taxon>Fungi</taxon>
        <taxon>Dikarya</taxon>
        <taxon>Basidiomycota</taxon>
        <taxon>Agaricomycotina</taxon>
        <taxon>Agaricomycetes</taxon>
        <taxon>Agaricomycetidae</taxon>
        <taxon>Agaricales</taxon>
        <taxon>Pluteineae</taxon>
        <taxon>Amanitaceae</taxon>
        <taxon>Amanita</taxon>
    </lineage>
</organism>
<sequence length="77" mass="8653">MSPADSPILITRQALYLCSTRKRTTNSSRVRGIMNGNSNPHVYPTVYQTLVLIYALRHCRIFKGSSQARSLNDLDAL</sequence>
<gene>
    <name evidence="1" type="ORF">M378DRAFT_165745</name>
</gene>